<dbReference type="Gene3D" id="3.40.30.10">
    <property type="entry name" value="Glutaredoxin"/>
    <property type="match status" value="1"/>
</dbReference>
<keyword evidence="2" id="KW-0479">Metal-binding</keyword>
<reference evidence="6" key="2">
    <citation type="submission" date="2018-02" db="EMBL/GenBank/DDBJ databases">
        <title>Phenotypic and genomic properties of facultatively anaerobic sulfur-reducing natronoarchaea from hypersaline soda lakes.</title>
        <authorList>
            <person name="Sorokin D.Y."/>
            <person name="Kublanov I.V."/>
            <person name="Roman P."/>
            <person name="Sinninghe Damste J.S."/>
            <person name="Golyshin P.N."/>
            <person name="Rojo D."/>
            <person name="Ciordia S."/>
            <person name="Mena M.D.C."/>
            <person name="Ferrer M."/>
            <person name="Messina E."/>
            <person name="Smedile F."/>
            <person name="La Spada G."/>
            <person name="La Cono V."/>
            <person name="Yakimov M.M."/>
        </authorList>
    </citation>
    <scope>NUCLEOTIDE SEQUENCE [LARGE SCALE GENOMIC DNA]</scope>
    <source>
        <strain evidence="6">AArc-Mg</strain>
    </source>
</reference>
<evidence type="ECO:0000313" key="5">
    <source>
        <dbReference type="EMBL" id="AXR81591.1"/>
    </source>
</evidence>
<dbReference type="AlphaFoldDB" id="A0A346PPZ6"/>
<dbReference type="Pfam" id="PF02630">
    <property type="entry name" value="SCO1-SenC"/>
    <property type="match status" value="1"/>
</dbReference>
<feature type="binding site" evidence="2">
    <location>
        <position position="187"/>
    </location>
    <ligand>
        <name>Cu cation</name>
        <dbReference type="ChEBI" id="CHEBI:23378"/>
    </ligand>
</feature>
<dbReference type="GeneID" id="37642062"/>
<protein>
    <submittedName>
        <fullName evidence="4">Cytochrome oxidase Cu insertion factor, SCO1/SenC/PrrC family</fullName>
    </submittedName>
    <submittedName>
        <fullName evidence="5">Regulatory protein PrrC</fullName>
    </submittedName>
</protein>
<keyword evidence="3" id="KW-1015">Disulfide bond</keyword>
<dbReference type="SUPFAM" id="SSF52833">
    <property type="entry name" value="Thioredoxin-like"/>
    <property type="match status" value="1"/>
</dbReference>
<dbReference type="EMBL" id="CP024047">
    <property type="protein sequence ID" value="AXR78380.1"/>
    <property type="molecule type" value="Genomic_DNA"/>
</dbReference>
<evidence type="ECO:0000313" key="4">
    <source>
        <dbReference type="EMBL" id="AXR78380.1"/>
    </source>
</evidence>
<dbReference type="KEGG" id="nag:AArcMg_1579"/>
<keyword evidence="6" id="KW-1185">Reference proteome</keyword>
<dbReference type="CDD" id="cd02968">
    <property type="entry name" value="SCO"/>
    <property type="match status" value="1"/>
</dbReference>
<feature type="disulfide bond" description="Redox-active" evidence="3">
    <location>
        <begin position="89"/>
        <end position="93"/>
    </location>
</feature>
<dbReference type="GO" id="GO:0046872">
    <property type="term" value="F:metal ion binding"/>
    <property type="evidence" value="ECO:0007669"/>
    <property type="project" value="UniProtKB-KW"/>
</dbReference>
<keyword evidence="2" id="KW-0186">Copper</keyword>
<dbReference type="Proteomes" id="UP000258707">
    <property type="component" value="Chromosome"/>
</dbReference>
<name>A0A346PPZ6_9EURY</name>
<evidence type="ECO:0000313" key="6">
    <source>
        <dbReference type="Proteomes" id="UP000258613"/>
    </source>
</evidence>
<feature type="binding site" evidence="2">
    <location>
        <position position="89"/>
    </location>
    <ligand>
        <name>Cu cation</name>
        <dbReference type="ChEBI" id="CHEBI:23378"/>
    </ligand>
</feature>
<dbReference type="PROSITE" id="PS51257">
    <property type="entry name" value="PROKAR_LIPOPROTEIN"/>
    <property type="match status" value="1"/>
</dbReference>
<organism evidence="5 6">
    <name type="scientific">Natrarchaeobaculum sulfurireducens</name>
    <dbReference type="NCBI Taxonomy" id="2044521"/>
    <lineage>
        <taxon>Archaea</taxon>
        <taxon>Methanobacteriati</taxon>
        <taxon>Methanobacteriota</taxon>
        <taxon>Stenosarchaea group</taxon>
        <taxon>Halobacteria</taxon>
        <taxon>Halobacteriales</taxon>
        <taxon>Natrialbaceae</taxon>
        <taxon>Natrarchaeobaculum</taxon>
    </lineage>
</organism>
<reference evidence="7" key="1">
    <citation type="submission" date="2017-10" db="EMBL/GenBank/DDBJ databases">
        <title>Phenotypic and genomic properties of facultatively anaerobic sulfur-reducing natronoarchaea from hypersaline soda lakes.</title>
        <authorList>
            <person name="Sorokin D.Y."/>
            <person name="Kublanov I.V."/>
            <person name="Roman P."/>
            <person name="Sinninghe Damste J.S."/>
            <person name="Golyshin P.N."/>
            <person name="Rojo D."/>
            <person name="Ciordia S."/>
            <person name="Mena Md.C."/>
            <person name="Ferrer M."/>
            <person name="Messina E."/>
            <person name="Smedile F."/>
            <person name="La Spada G."/>
            <person name="La Cono V."/>
            <person name="Yakimov M.M."/>
        </authorList>
    </citation>
    <scope>NUCLEOTIDE SEQUENCE [LARGE SCALE GENOMIC DNA]</scope>
    <source>
        <strain evidence="7">AArc1</strain>
    </source>
</reference>
<dbReference type="KEGG" id="nan:AArc1_2062"/>
<accession>A0A346PFT5</accession>
<dbReference type="OrthoDB" id="27579at2157"/>
<feature type="binding site" evidence="2">
    <location>
        <position position="93"/>
    </location>
    <ligand>
        <name>Cu cation</name>
        <dbReference type="ChEBI" id="CHEBI:23378"/>
    </ligand>
</feature>
<comment type="similarity">
    <text evidence="1">Belongs to the SCO1/2 family.</text>
</comment>
<proteinExistence type="inferred from homology"/>
<sequence>MNRRHILGAGVTTGLSALAGCLTGALESEPDGEVVLDAPDEDVGGDPSYPTYGEPFPEFALTDPLTESTVDVADFDEESFLATAFYAECPAECIPLMTAMAAVQSRTIDKEIDDRTRFLAITFDPERDTPERLEDHADMVHVDLEAGNWHYLRPEDDDEAREVVDNSMGIAYERDELDGGDNYDFLHITVTYLVNPAGYVERAYRGEDPDIDKITDDIETLLERW</sequence>
<reference evidence="5" key="3">
    <citation type="journal article" date="2019" name="Int. J. Syst. Evol. Microbiol.">
        <title>Natronolimnobius sulfurireducens sp. nov. and Halalkaliarchaeum desulfuricum gen. nov., sp. nov., the first sulfur-respiring alkaliphilic haloarchaea from hypersaline alkaline lakes.</title>
        <authorList>
            <person name="Sorokin D.Y."/>
            <person name="Yakimov M."/>
            <person name="Messina E."/>
            <person name="Merkel A.Y."/>
            <person name="Bale N.J."/>
            <person name="Sinninghe Damste J.S."/>
        </authorList>
    </citation>
    <scope>NUCLEOTIDE SEQUENCE</scope>
    <source>
        <strain evidence="5">AArc-Mg</strain>
        <strain evidence="4">AArc1</strain>
    </source>
</reference>
<dbReference type="EMBL" id="CP027033">
    <property type="protein sequence ID" value="AXR81591.1"/>
    <property type="molecule type" value="Genomic_DNA"/>
</dbReference>
<accession>A0A346PPZ6</accession>
<evidence type="ECO:0000256" key="2">
    <source>
        <dbReference type="PIRSR" id="PIRSR603782-1"/>
    </source>
</evidence>
<evidence type="ECO:0000256" key="3">
    <source>
        <dbReference type="PIRSR" id="PIRSR603782-2"/>
    </source>
</evidence>
<gene>
    <name evidence="4" type="ORF">AArc1_2062</name>
    <name evidence="5" type="ORF">AArcMg_1579</name>
</gene>
<evidence type="ECO:0000313" key="7">
    <source>
        <dbReference type="Proteomes" id="UP000258707"/>
    </source>
</evidence>
<dbReference type="InterPro" id="IPR036249">
    <property type="entry name" value="Thioredoxin-like_sf"/>
</dbReference>
<dbReference type="InterPro" id="IPR003782">
    <property type="entry name" value="SCO1/SenC"/>
</dbReference>
<dbReference type="Proteomes" id="UP000258613">
    <property type="component" value="Chromosome"/>
</dbReference>
<dbReference type="RefSeq" id="WP_117364458.1">
    <property type="nucleotide sequence ID" value="NZ_CP024047.1"/>
</dbReference>
<evidence type="ECO:0000256" key="1">
    <source>
        <dbReference type="ARBA" id="ARBA00010996"/>
    </source>
</evidence>